<organism evidence="1 2">
    <name type="scientific">Selenomonas ruminantium</name>
    <dbReference type="NCBI Taxonomy" id="971"/>
    <lineage>
        <taxon>Bacteria</taxon>
        <taxon>Bacillati</taxon>
        <taxon>Bacillota</taxon>
        <taxon>Negativicutes</taxon>
        <taxon>Selenomonadales</taxon>
        <taxon>Selenomonadaceae</taxon>
        <taxon>Selenomonas</taxon>
    </lineage>
</organism>
<name>A0A927WI61_SELRU</name>
<comment type="caution">
    <text evidence="1">The sequence shown here is derived from an EMBL/GenBank/DDBJ whole genome shotgun (WGS) entry which is preliminary data.</text>
</comment>
<dbReference type="RefSeq" id="WP_303668955.1">
    <property type="nucleotide sequence ID" value="NZ_SVCA01000003.1"/>
</dbReference>
<evidence type="ECO:0000313" key="1">
    <source>
        <dbReference type="EMBL" id="MBE6084901.1"/>
    </source>
</evidence>
<reference evidence="1" key="1">
    <citation type="submission" date="2019-04" db="EMBL/GenBank/DDBJ databases">
        <title>Evolution of Biomass-Degrading Anaerobic Consortia Revealed by Metagenomics.</title>
        <authorList>
            <person name="Peng X."/>
        </authorList>
    </citation>
    <scope>NUCLEOTIDE SEQUENCE</scope>
    <source>
        <strain evidence="1">SIG242</strain>
    </source>
</reference>
<protein>
    <submittedName>
        <fullName evidence="1">Uncharacterized protein</fullName>
    </submittedName>
</protein>
<proteinExistence type="predicted"/>
<dbReference type="EMBL" id="SVCA01000003">
    <property type="protein sequence ID" value="MBE6084901.1"/>
    <property type="molecule type" value="Genomic_DNA"/>
</dbReference>
<sequence>MDAYEGLFVGGIKKDTAEYRETESLLNVVGLNINKSMIEHELHDGFVRLPVFYEHGIDELCVISFDSLSNQEKSTKLSDEQKEALHKIYSMSRKNMQDARDEMRRELINRMNDAPNVKTFRSWWNNISHSISLTSAGVMVGYVNLTKYIKDLPEL</sequence>
<gene>
    <name evidence="1" type="ORF">E7203_05440</name>
</gene>
<dbReference type="AlphaFoldDB" id="A0A927WI61"/>
<accession>A0A927WI61</accession>
<dbReference type="Proteomes" id="UP000772151">
    <property type="component" value="Unassembled WGS sequence"/>
</dbReference>
<evidence type="ECO:0000313" key="2">
    <source>
        <dbReference type="Proteomes" id="UP000772151"/>
    </source>
</evidence>